<name>A0ABQ5S602_9CHLO</name>
<dbReference type="PANTHER" id="PTHR21193">
    <property type="entry name" value="OXIDOREDUCTASE-LIKE DOMAIN-CONTAINING PROTEIN 1"/>
    <property type="match status" value="1"/>
</dbReference>
<dbReference type="Pfam" id="PF09791">
    <property type="entry name" value="Oxidored-like"/>
    <property type="match status" value="1"/>
</dbReference>
<protein>
    <recommendedName>
        <fullName evidence="2">Oxidoreductase-like domain-containing protein</fullName>
    </recommendedName>
</protein>
<reference evidence="3 4" key="1">
    <citation type="journal article" date="2023" name="IScience">
        <title>Expanded male sex-determining region conserved during the evolution of homothallism in the green alga Volvox.</title>
        <authorList>
            <person name="Yamamoto K."/>
            <person name="Matsuzaki R."/>
            <person name="Mahakham W."/>
            <person name="Heman W."/>
            <person name="Sekimoto H."/>
            <person name="Kawachi M."/>
            <person name="Minakuchi Y."/>
            <person name="Toyoda A."/>
            <person name="Nozaki H."/>
        </authorList>
    </citation>
    <scope>NUCLEOTIDE SEQUENCE [LARGE SCALE GENOMIC DNA]</scope>
    <source>
        <strain evidence="3 4">NIES-4468</strain>
    </source>
</reference>
<comment type="caution">
    <text evidence="3">The sequence shown here is derived from an EMBL/GenBank/DDBJ whole genome shotgun (WGS) entry which is preliminary data.</text>
</comment>
<gene>
    <name evidence="3" type="ORF">VaNZ11_008868</name>
</gene>
<feature type="compositionally biased region" description="Basic and acidic residues" evidence="1">
    <location>
        <begin position="70"/>
        <end position="80"/>
    </location>
</feature>
<dbReference type="InterPro" id="IPR019180">
    <property type="entry name" value="Oxidoreductase-like_N"/>
</dbReference>
<accession>A0ABQ5S602</accession>
<evidence type="ECO:0000259" key="2">
    <source>
        <dbReference type="Pfam" id="PF09791"/>
    </source>
</evidence>
<evidence type="ECO:0000313" key="3">
    <source>
        <dbReference type="EMBL" id="GLI65325.1"/>
    </source>
</evidence>
<sequence length="119" mass="13179">MMMVRRSLTSLQVQIPCLFQARTISLPPKPVEPDPEDCCQSGCKLCVWELYAEELSKWKAQVAQLEKLQAEKSGEPRVGELTDTPSPEPVGLAAFRELEQRLNAQRDLEAPSHSGSEGG</sequence>
<dbReference type="InterPro" id="IPR039251">
    <property type="entry name" value="OXLD1"/>
</dbReference>
<keyword evidence="4" id="KW-1185">Reference proteome</keyword>
<organism evidence="3 4">
    <name type="scientific">Volvox africanus</name>
    <dbReference type="NCBI Taxonomy" id="51714"/>
    <lineage>
        <taxon>Eukaryota</taxon>
        <taxon>Viridiplantae</taxon>
        <taxon>Chlorophyta</taxon>
        <taxon>core chlorophytes</taxon>
        <taxon>Chlorophyceae</taxon>
        <taxon>CS clade</taxon>
        <taxon>Chlamydomonadales</taxon>
        <taxon>Volvocaceae</taxon>
        <taxon>Volvox</taxon>
    </lineage>
</organism>
<dbReference type="PANTHER" id="PTHR21193:SF3">
    <property type="entry name" value="OXIDOREDUCTASE-LIKE DOMAIN-CONTAINING PROTEIN 1"/>
    <property type="match status" value="1"/>
</dbReference>
<evidence type="ECO:0000313" key="4">
    <source>
        <dbReference type="Proteomes" id="UP001165090"/>
    </source>
</evidence>
<feature type="region of interest" description="Disordered" evidence="1">
    <location>
        <begin position="70"/>
        <end position="91"/>
    </location>
</feature>
<evidence type="ECO:0000256" key="1">
    <source>
        <dbReference type="SAM" id="MobiDB-lite"/>
    </source>
</evidence>
<dbReference type="Proteomes" id="UP001165090">
    <property type="component" value="Unassembled WGS sequence"/>
</dbReference>
<dbReference type="EMBL" id="BSDZ01000023">
    <property type="protein sequence ID" value="GLI65325.1"/>
    <property type="molecule type" value="Genomic_DNA"/>
</dbReference>
<proteinExistence type="predicted"/>
<feature type="domain" description="Oxidoreductase-like" evidence="2">
    <location>
        <begin position="24"/>
        <end position="66"/>
    </location>
</feature>